<keyword evidence="2" id="KW-1185">Reference proteome</keyword>
<dbReference type="AlphaFoldDB" id="A0A2A2SK04"/>
<evidence type="ECO:0000313" key="1">
    <source>
        <dbReference type="EMBL" id="PAX09361.1"/>
    </source>
</evidence>
<dbReference type="RefSeq" id="WP_095996467.1">
    <property type="nucleotide sequence ID" value="NZ_NSLI01000001.1"/>
</dbReference>
<comment type="caution">
    <text evidence="1">The sequence shown here is derived from an EMBL/GenBank/DDBJ whole genome shotgun (WGS) entry which is preliminary data.</text>
</comment>
<sequence>MTHGTATAWGGTAWEALDALVDVDGTATHPHARRLRERGATRRDLADAAHALCAVHGTHPGLADDAFGRAVGGPAAPWLDEVARAFAGERQLLARVVSAAGPLPSTPGQAMTDVAYAAQRHAFQMLAKSDRPGVGVGAAAALALDWVAIRRIVAHAADLFSAPVVPLTLPPPQETATVLGALGDGAAAERALLFGARALLEQHRALWSLLEARAAARGD</sequence>
<proteinExistence type="predicted"/>
<reference evidence="2" key="1">
    <citation type="submission" date="2017-09" db="EMBL/GenBank/DDBJ databases">
        <authorList>
            <person name="Feng G."/>
            <person name="Zhu H."/>
        </authorList>
    </citation>
    <scope>NUCLEOTIDE SEQUENCE [LARGE SCALE GENOMIC DNA]</scope>
    <source>
        <strain evidence="2">1PNM-20</strain>
    </source>
</reference>
<organism evidence="1 2">
    <name type="scientific">Sphingomonas lenta</name>
    <dbReference type="NCBI Taxonomy" id="1141887"/>
    <lineage>
        <taxon>Bacteria</taxon>
        <taxon>Pseudomonadati</taxon>
        <taxon>Pseudomonadota</taxon>
        <taxon>Alphaproteobacteria</taxon>
        <taxon>Sphingomonadales</taxon>
        <taxon>Sphingomonadaceae</taxon>
        <taxon>Sphingomonas</taxon>
    </lineage>
</organism>
<dbReference type="EMBL" id="NSLI01000001">
    <property type="protein sequence ID" value="PAX09361.1"/>
    <property type="molecule type" value="Genomic_DNA"/>
</dbReference>
<dbReference type="OrthoDB" id="7468483at2"/>
<protein>
    <submittedName>
        <fullName evidence="1">Uncharacterized protein</fullName>
    </submittedName>
</protein>
<name>A0A2A2SK04_9SPHN</name>
<accession>A0A2A2SK04</accession>
<dbReference type="InterPro" id="IPR054248">
    <property type="entry name" value="DUF6975"/>
</dbReference>
<dbReference type="Pfam" id="PF22391">
    <property type="entry name" value="DUF6975"/>
    <property type="match status" value="1"/>
</dbReference>
<evidence type="ECO:0000313" key="2">
    <source>
        <dbReference type="Proteomes" id="UP000218151"/>
    </source>
</evidence>
<gene>
    <name evidence="1" type="ORF">CKY28_00975</name>
</gene>
<dbReference type="Proteomes" id="UP000218151">
    <property type="component" value="Unassembled WGS sequence"/>
</dbReference>